<dbReference type="EMBL" id="JEMB01003381">
    <property type="protein sequence ID" value="KYF73304.1"/>
    <property type="molecule type" value="Genomic_DNA"/>
</dbReference>
<dbReference type="PANTHER" id="PTHR34107">
    <property type="entry name" value="SLL0198 PROTEIN-RELATED"/>
    <property type="match status" value="1"/>
</dbReference>
<reference evidence="2 3" key="1">
    <citation type="submission" date="2014-02" db="EMBL/GenBank/DDBJ databases">
        <title>The small core and large imbalanced accessory genome model reveals a collaborative survival strategy of Sorangium cellulosum strains in nature.</title>
        <authorList>
            <person name="Han K."/>
            <person name="Peng R."/>
            <person name="Blom J."/>
            <person name="Li Y.-Z."/>
        </authorList>
    </citation>
    <scope>NUCLEOTIDE SEQUENCE [LARGE SCALE GENOMIC DNA]</scope>
    <source>
        <strain evidence="2 3">So0011-07</strain>
    </source>
</reference>
<gene>
    <name evidence="2" type="ORF">BE17_41285</name>
</gene>
<dbReference type="InterPro" id="IPR011335">
    <property type="entry name" value="Restrct_endonuc-II-like"/>
</dbReference>
<dbReference type="PANTHER" id="PTHR34107:SF4">
    <property type="entry name" value="SLL1222 PROTEIN"/>
    <property type="match status" value="1"/>
</dbReference>
<dbReference type="CDD" id="cd06260">
    <property type="entry name" value="DUF820-like"/>
    <property type="match status" value="1"/>
</dbReference>
<evidence type="ECO:0000313" key="2">
    <source>
        <dbReference type="EMBL" id="KYF73304.1"/>
    </source>
</evidence>
<accession>A0A150QZA7</accession>
<dbReference type="Proteomes" id="UP000075635">
    <property type="component" value="Unassembled WGS sequence"/>
</dbReference>
<organism evidence="2 3">
    <name type="scientific">Sorangium cellulosum</name>
    <name type="common">Polyangium cellulosum</name>
    <dbReference type="NCBI Taxonomy" id="56"/>
    <lineage>
        <taxon>Bacteria</taxon>
        <taxon>Pseudomonadati</taxon>
        <taxon>Myxococcota</taxon>
        <taxon>Polyangia</taxon>
        <taxon>Polyangiales</taxon>
        <taxon>Polyangiaceae</taxon>
        <taxon>Sorangium</taxon>
    </lineage>
</organism>
<feature type="domain" description="Putative restriction endonuclease" evidence="1">
    <location>
        <begin position="12"/>
        <end position="189"/>
    </location>
</feature>
<dbReference type="InterPro" id="IPR008538">
    <property type="entry name" value="Uma2"/>
</dbReference>
<evidence type="ECO:0000259" key="1">
    <source>
        <dbReference type="Pfam" id="PF05685"/>
    </source>
</evidence>
<proteinExistence type="predicted"/>
<comment type="caution">
    <text evidence="2">The sequence shown here is derived from an EMBL/GenBank/DDBJ whole genome shotgun (WGS) entry which is preliminary data.</text>
</comment>
<dbReference type="AlphaFoldDB" id="A0A150QZA7"/>
<dbReference type="SUPFAM" id="SSF52980">
    <property type="entry name" value="Restriction endonuclease-like"/>
    <property type="match status" value="1"/>
</dbReference>
<protein>
    <recommendedName>
        <fullName evidence="1">Putative restriction endonuclease domain-containing protein</fullName>
    </recommendedName>
</protein>
<dbReference type="Pfam" id="PF05685">
    <property type="entry name" value="Uma2"/>
    <property type="match status" value="1"/>
</dbReference>
<dbReference type="InterPro" id="IPR012296">
    <property type="entry name" value="Nuclease_put_TT1808"/>
</dbReference>
<sequence>MGQPGEKQRRATYADLEAVPPNKVAELVRGTLHVFPRPAPKHAWASSRLGAKLGGPFDLGDGGPGGWHLLDEPELHFLDPNAPGEIDALVPDLAGWRVERMPELPDTAYFELAPDWICEVLSPSTEDVDRDEKMPIYAREGVRYAWLVDPIARTLEVYVLDEDRRWGPAVVHRNAARVRIEPFDAIELDLSVLWAK</sequence>
<dbReference type="Gene3D" id="3.90.1570.10">
    <property type="entry name" value="tt1808, chain A"/>
    <property type="match status" value="1"/>
</dbReference>
<name>A0A150QZA7_SORCE</name>
<evidence type="ECO:0000313" key="3">
    <source>
        <dbReference type="Proteomes" id="UP000075635"/>
    </source>
</evidence>